<dbReference type="GO" id="GO:0005886">
    <property type="term" value="C:plasma membrane"/>
    <property type="evidence" value="ECO:0007669"/>
    <property type="project" value="UniProtKB-SubCell"/>
</dbReference>
<feature type="compositionally biased region" description="Basic and acidic residues" evidence="6">
    <location>
        <begin position="309"/>
        <end position="348"/>
    </location>
</feature>
<keyword evidence="4 7" id="KW-1133">Transmembrane helix</keyword>
<dbReference type="OrthoDB" id="9800626at2"/>
<evidence type="ECO:0000313" key="9">
    <source>
        <dbReference type="EMBL" id="AGT31257.1"/>
    </source>
</evidence>
<feature type="domain" description="RsgI N-terminal anti-sigma" evidence="8">
    <location>
        <begin position="2"/>
        <end position="49"/>
    </location>
</feature>
<keyword evidence="3 7" id="KW-0812">Transmembrane</keyword>
<dbReference type="Pfam" id="PF12791">
    <property type="entry name" value="RsgI_N"/>
    <property type="match status" value="1"/>
</dbReference>
<comment type="subcellular location">
    <subcellularLocation>
        <location evidence="1">Cell membrane</location>
        <topology evidence="1">Single-pass membrane protein</topology>
    </subcellularLocation>
</comment>
<dbReference type="InterPro" id="IPR055431">
    <property type="entry name" value="RsgI_M"/>
</dbReference>
<evidence type="ECO:0000256" key="1">
    <source>
        <dbReference type="ARBA" id="ARBA00004162"/>
    </source>
</evidence>
<dbReference type="EMBL" id="CP006254">
    <property type="protein sequence ID" value="AGT31257.1"/>
    <property type="molecule type" value="Genomic_DNA"/>
</dbReference>
<dbReference type="PROSITE" id="PS51849">
    <property type="entry name" value="RSGI_N"/>
    <property type="match status" value="1"/>
</dbReference>
<evidence type="ECO:0000259" key="8">
    <source>
        <dbReference type="PROSITE" id="PS51849"/>
    </source>
</evidence>
<evidence type="ECO:0000313" key="10">
    <source>
        <dbReference type="Proteomes" id="UP000015500"/>
    </source>
</evidence>
<dbReference type="Proteomes" id="UP000015500">
    <property type="component" value="Chromosome"/>
</dbReference>
<keyword evidence="2" id="KW-1003">Cell membrane</keyword>
<reference evidence="9 10" key="1">
    <citation type="journal article" date="2014" name="Genome Announc.">
        <title>Complete Genome Sequence of the Thermophilic Polychlorinated Biphenyl Degrader Geobacillus sp. Strain JF8 (NBRC 109937).</title>
        <authorList>
            <person name="Shintani M."/>
            <person name="Ohtsubo Y."/>
            <person name="Fukuda K."/>
            <person name="Hosoyama A."/>
            <person name="Ohji S."/>
            <person name="Yamazoe A."/>
            <person name="Fujita N."/>
            <person name="Nagata Y."/>
            <person name="Tsuda M."/>
            <person name="Hatta T."/>
            <person name="Kimbara K."/>
        </authorList>
    </citation>
    <scope>NUCLEOTIDE SEQUENCE [LARGE SCALE GENOMIC DNA]</scope>
    <source>
        <strain evidence="9 10">JF8</strain>
    </source>
</reference>
<feature type="compositionally biased region" description="Basic and acidic residues" evidence="6">
    <location>
        <begin position="232"/>
        <end position="276"/>
    </location>
</feature>
<gene>
    <name evidence="9" type="ORF">M493_04775</name>
</gene>
<protein>
    <recommendedName>
        <fullName evidence="8">RsgI N-terminal anti-sigma domain-containing protein</fullName>
    </recommendedName>
</protein>
<feature type="transmembrane region" description="Helical" evidence="7">
    <location>
        <begin position="54"/>
        <end position="75"/>
    </location>
</feature>
<accession>S5Z2P1</accession>
<dbReference type="KEGG" id="gjf:M493_04775"/>
<evidence type="ECO:0000256" key="5">
    <source>
        <dbReference type="ARBA" id="ARBA00023136"/>
    </source>
</evidence>
<evidence type="ECO:0000256" key="6">
    <source>
        <dbReference type="SAM" id="MobiDB-lite"/>
    </source>
</evidence>
<organism evidence="9 10">
    <name type="scientific">Geobacillus genomosp. 3</name>
    <dbReference type="NCBI Taxonomy" id="1921421"/>
    <lineage>
        <taxon>Bacteria</taxon>
        <taxon>Bacillati</taxon>
        <taxon>Bacillota</taxon>
        <taxon>Bacilli</taxon>
        <taxon>Bacillales</taxon>
        <taxon>Anoxybacillaceae</taxon>
        <taxon>Geobacillus</taxon>
    </lineage>
</organism>
<sequence>MKKGIVLELDEEFVTVLTPEGEFLRVKKEGECEIGEEIEAGVVKKPFPFHRRSFRYAVVSALVAAVLLITTWVQWPSDAVYAYMSIDINPSIEAGVDDELHVLTLKAYNEEGKNVLAALPSWKNETFSAVAKQIIALSEQKGYLNEGGEVLITTVEKEHDASSARKLSAELAEIRRSVADDRIVITTANSTMEVRSRAAERGMTTGKLLQIEKKAKPASSTSVKPNKGKGQGGREEKKTSSPKGQKREQPQSKQKHDEQKSKQQKKEKQPPHERKNSGSNKENSPSDKEISPKGKNHGNARPSRPGGHYVEKKEAGGRPDGSGQKERHEPTRPDRQPEAMDSKTKKAE</sequence>
<dbReference type="STRING" id="1921421.M493_04775"/>
<name>S5Z2P1_GEOG3</name>
<evidence type="ECO:0000256" key="4">
    <source>
        <dbReference type="ARBA" id="ARBA00022989"/>
    </source>
</evidence>
<dbReference type="HOGENOM" id="CLU_062594_0_0_9"/>
<dbReference type="AlphaFoldDB" id="S5Z2P1"/>
<dbReference type="InterPro" id="IPR024449">
    <property type="entry name" value="Anti-sigma_RsgI_N"/>
</dbReference>
<dbReference type="Pfam" id="PF23750">
    <property type="entry name" value="RsgI_M"/>
    <property type="match status" value="1"/>
</dbReference>
<dbReference type="RefSeq" id="WP_020959066.1">
    <property type="nucleotide sequence ID" value="NC_022080.4"/>
</dbReference>
<keyword evidence="10" id="KW-1185">Reference proteome</keyword>
<dbReference type="PATRIC" id="fig|1345697.3.peg.852"/>
<keyword evidence="5 7" id="KW-0472">Membrane</keyword>
<evidence type="ECO:0000256" key="7">
    <source>
        <dbReference type="SAM" id="Phobius"/>
    </source>
</evidence>
<evidence type="ECO:0000256" key="2">
    <source>
        <dbReference type="ARBA" id="ARBA00022475"/>
    </source>
</evidence>
<proteinExistence type="predicted"/>
<evidence type="ECO:0000256" key="3">
    <source>
        <dbReference type="ARBA" id="ARBA00022692"/>
    </source>
</evidence>
<feature type="region of interest" description="Disordered" evidence="6">
    <location>
        <begin position="193"/>
        <end position="348"/>
    </location>
</feature>